<feature type="domain" description="Aconitase A/isopropylmalate dehydratase small subunit swivel" evidence="2">
    <location>
        <begin position="1"/>
        <end position="28"/>
    </location>
</feature>
<feature type="non-terminal residue" evidence="3">
    <location>
        <position position="1"/>
    </location>
</feature>
<keyword evidence="1" id="KW-0004">4Fe-4S</keyword>
<dbReference type="EMBL" id="NHOQ01001149">
    <property type="protein sequence ID" value="PWA26975.1"/>
    <property type="molecule type" value="Genomic_DNA"/>
</dbReference>
<evidence type="ECO:0000256" key="1">
    <source>
        <dbReference type="ARBA" id="ARBA00022485"/>
    </source>
</evidence>
<keyword evidence="1" id="KW-0479">Metal-binding</keyword>
<dbReference type="GO" id="GO:0030350">
    <property type="term" value="F:iron-responsive element binding"/>
    <property type="evidence" value="ECO:0007669"/>
    <property type="project" value="UniProtKB-ARBA"/>
</dbReference>
<gene>
    <name evidence="3" type="ORF">CCH79_00020838</name>
</gene>
<dbReference type="AlphaFoldDB" id="A0A315VTS0"/>
<evidence type="ECO:0000313" key="4">
    <source>
        <dbReference type="Proteomes" id="UP000250572"/>
    </source>
</evidence>
<evidence type="ECO:0000313" key="3">
    <source>
        <dbReference type="EMBL" id="PWA26975.1"/>
    </source>
</evidence>
<keyword evidence="4" id="KW-1185">Reference proteome</keyword>
<keyword evidence="1" id="KW-0411">Iron-sulfur</keyword>
<protein>
    <recommendedName>
        <fullName evidence="2">Aconitase A/isopropylmalate dehydratase small subunit swivel domain-containing protein</fullName>
    </recommendedName>
</protein>
<dbReference type="PANTHER" id="PTHR11670">
    <property type="entry name" value="ACONITASE/IRON-RESPONSIVE ELEMENT FAMILY MEMBER"/>
    <property type="match status" value="1"/>
</dbReference>
<keyword evidence="1" id="KW-0408">Iron</keyword>
<dbReference type="SUPFAM" id="SSF52016">
    <property type="entry name" value="LeuD/IlvD-like"/>
    <property type="match status" value="1"/>
</dbReference>
<accession>A0A315VTS0</accession>
<dbReference type="InterPro" id="IPR015928">
    <property type="entry name" value="Aconitase/3IPM_dehydase_swvl"/>
</dbReference>
<evidence type="ECO:0000259" key="2">
    <source>
        <dbReference type="Pfam" id="PF00694"/>
    </source>
</evidence>
<feature type="non-terminal residue" evidence="3">
    <location>
        <position position="96"/>
    </location>
</feature>
<sequence length="96" mass="10912">GIKAVLAESYERIHRSNLVGMGVIPLEYLPGDTAASLGLSGRERYSIIIPRQLTPRMIVDVELDTGMTFKVRMRFDTDVELTYFHHGGILNYMIRK</sequence>
<dbReference type="Proteomes" id="UP000250572">
    <property type="component" value="Unassembled WGS sequence"/>
</dbReference>
<comment type="caution">
    <text evidence="3">The sequence shown here is derived from an EMBL/GenBank/DDBJ whole genome shotgun (WGS) entry which is preliminary data.</text>
</comment>
<dbReference type="Gene3D" id="3.20.19.10">
    <property type="entry name" value="Aconitase, domain 4"/>
    <property type="match status" value="1"/>
</dbReference>
<dbReference type="Pfam" id="PF00694">
    <property type="entry name" value="Aconitase_C"/>
    <property type="match status" value="1"/>
</dbReference>
<proteinExistence type="predicted"/>
<dbReference type="InterPro" id="IPR006249">
    <property type="entry name" value="Aconitase/IRP2"/>
</dbReference>
<organism evidence="3 4">
    <name type="scientific">Gambusia affinis</name>
    <name type="common">Western mosquitofish</name>
    <name type="synonym">Heterandria affinis</name>
    <dbReference type="NCBI Taxonomy" id="33528"/>
    <lineage>
        <taxon>Eukaryota</taxon>
        <taxon>Metazoa</taxon>
        <taxon>Chordata</taxon>
        <taxon>Craniata</taxon>
        <taxon>Vertebrata</taxon>
        <taxon>Euteleostomi</taxon>
        <taxon>Actinopterygii</taxon>
        <taxon>Neopterygii</taxon>
        <taxon>Teleostei</taxon>
        <taxon>Neoteleostei</taxon>
        <taxon>Acanthomorphata</taxon>
        <taxon>Ovalentaria</taxon>
        <taxon>Atherinomorphae</taxon>
        <taxon>Cyprinodontiformes</taxon>
        <taxon>Poeciliidae</taxon>
        <taxon>Poeciliinae</taxon>
        <taxon>Gambusia</taxon>
    </lineage>
</organism>
<dbReference type="GO" id="GO:0051539">
    <property type="term" value="F:4 iron, 4 sulfur cluster binding"/>
    <property type="evidence" value="ECO:0007669"/>
    <property type="project" value="UniProtKB-KW"/>
</dbReference>
<name>A0A315VTS0_GAMAF</name>
<dbReference type="InterPro" id="IPR000573">
    <property type="entry name" value="AconitaseA/IPMdHydase_ssu_swvl"/>
</dbReference>
<reference evidence="3 4" key="1">
    <citation type="journal article" date="2018" name="G3 (Bethesda)">
        <title>A High-Quality Reference Genome for the Invasive Mosquitofish Gambusia affinis Using a Chicago Library.</title>
        <authorList>
            <person name="Hoffberg S.L."/>
            <person name="Troendle N.J."/>
            <person name="Glenn T.C."/>
            <person name="Mahmud O."/>
            <person name="Louha S."/>
            <person name="Chalopin D."/>
            <person name="Bennetzen J.L."/>
            <person name="Mauricio R."/>
        </authorList>
    </citation>
    <scope>NUCLEOTIDE SEQUENCE [LARGE SCALE GENOMIC DNA]</scope>
    <source>
        <strain evidence="3">NE01/NJP1002.9</strain>
        <tissue evidence="3">Muscle</tissue>
    </source>
</reference>